<gene>
    <name evidence="1" type="ORF">CYMTET_25159</name>
</gene>
<sequence>CWTNGVDSSSCEPRGAQALCGECPPGYSGNGYDGCLDTPGCVPGACATICESDVCFELGCTDVPAPGSGYVCDACPAGYLGDGEGVNSALPGAVGCYKNRCFANNGGCDLKTMHGSDATRASEEAGICGGEQEAPLRDRGLQKAR</sequence>
<dbReference type="Proteomes" id="UP001190700">
    <property type="component" value="Unassembled WGS sequence"/>
</dbReference>
<name>A0AAE0FUC1_9CHLO</name>
<reference evidence="1 2" key="1">
    <citation type="journal article" date="2015" name="Genome Biol. Evol.">
        <title>Comparative Genomics of a Bacterivorous Green Alga Reveals Evolutionary Causalities and Consequences of Phago-Mixotrophic Mode of Nutrition.</title>
        <authorList>
            <person name="Burns J.A."/>
            <person name="Paasch A."/>
            <person name="Narechania A."/>
            <person name="Kim E."/>
        </authorList>
    </citation>
    <scope>NUCLEOTIDE SEQUENCE [LARGE SCALE GENOMIC DNA]</scope>
    <source>
        <strain evidence="1 2">PLY_AMNH</strain>
    </source>
</reference>
<proteinExistence type="predicted"/>
<organism evidence="1 2">
    <name type="scientific">Cymbomonas tetramitiformis</name>
    <dbReference type="NCBI Taxonomy" id="36881"/>
    <lineage>
        <taxon>Eukaryota</taxon>
        <taxon>Viridiplantae</taxon>
        <taxon>Chlorophyta</taxon>
        <taxon>Pyramimonadophyceae</taxon>
        <taxon>Pyramimonadales</taxon>
        <taxon>Pyramimonadaceae</taxon>
        <taxon>Cymbomonas</taxon>
    </lineage>
</organism>
<feature type="non-terminal residue" evidence="1">
    <location>
        <position position="1"/>
    </location>
</feature>
<dbReference type="AlphaFoldDB" id="A0AAE0FUC1"/>
<evidence type="ECO:0000313" key="2">
    <source>
        <dbReference type="Proteomes" id="UP001190700"/>
    </source>
</evidence>
<evidence type="ECO:0000313" key="1">
    <source>
        <dbReference type="EMBL" id="KAK3266201.1"/>
    </source>
</evidence>
<protein>
    <submittedName>
        <fullName evidence="1">Uncharacterized protein</fullName>
    </submittedName>
</protein>
<comment type="caution">
    <text evidence="1">The sequence shown here is derived from an EMBL/GenBank/DDBJ whole genome shotgun (WGS) entry which is preliminary data.</text>
</comment>
<keyword evidence="2" id="KW-1185">Reference proteome</keyword>
<dbReference type="EMBL" id="LGRX02013363">
    <property type="protein sequence ID" value="KAK3266201.1"/>
    <property type="molecule type" value="Genomic_DNA"/>
</dbReference>
<accession>A0AAE0FUC1</accession>